<dbReference type="RefSeq" id="WP_110447442.1">
    <property type="nucleotide sequence ID" value="NZ_CP132381.1"/>
</dbReference>
<evidence type="ECO:0000313" key="3">
    <source>
        <dbReference type="Proteomes" id="UP000247673"/>
    </source>
</evidence>
<feature type="transmembrane region" description="Helical" evidence="1">
    <location>
        <begin position="175"/>
        <end position="197"/>
    </location>
</feature>
<dbReference type="Proteomes" id="UP000247673">
    <property type="component" value="Unassembled WGS sequence"/>
</dbReference>
<protein>
    <submittedName>
        <fullName evidence="2">Uncharacterized protein</fullName>
    </submittedName>
</protein>
<proteinExistence type="predicted"/>
<dbReference type="OrthoDB" id="7056106at2"/>
<gene>
    <name evidence="2" type="ORF">DKK78_03890</name>
</gene>
<evidence type="ECO:0000313" key="2">
    <source>
        <dbReference type="EMBL" id="PXY91477.1"/>
    </source>
</evidence>
<keyword evidence="1" id="KW-1133">Transmembrane helix</keyword>
<reference evidence="2 3" key="1">
    <citation type="submission" date="2018-05" db="EMBL/GenBank/DDBJ databases">
        <title>Reference genomes for bee gut microbiota database.</title>
        <authorList>
            <person name="Ellegaard K.M."/>
        </authorList>
    </citation>
    <scope>NUCLEOTIDE SEQUENCE [LARGE SCALE GENOMIC DNA]</scope>
    <source>
        <strain evidence="2 3">ESL0172</strain>
    </source>
</reference>
<dbReference type="EMBL" id="QGLO01000004">
    <property type="protein sequence ID" value="PXY91477.1"/>
    <property type="molecule type" value="Genomic_DNA"/>
</dbReference>
<keyword evidence="1" id="KW-0812">Transmembrane</keyword>
<name>A0A2V4DNM4_9GAMM</name>
<dbReference type="AlphaFoldDB" id="A0A2V4DNM4"/>
<keyword evidence="1" id="KW-0472">Membrane</keyword>
<evidence type="ECO:0000256" key="1">
    <source>
        <dbReference type="SAM" id="Phobius"/>
    </source>
</evidence>
<sequence length="315" mass="36256">MIVFNKKCAVITIEPEILRYQVVTVKALNGHSNNENLADIPYQNSTDIEQLIQNLKKQQPKLTAIALNLGQSYVQFQKTAYPEVKLNSAELTLYVKAIINKLFQLPANNMFFDFVSLAGPQKTIMIAICESDTANYWIDLSKKHGLTLLSINSKLENIRFNFLPWRQQKARQHQFQLLLFMVSFIGLLSCFFFYLLLDSQTTFSQYSKQLSTQQVLEQQLSAQLASFIPNPSPSQKQIQQSLQMFAEMLPETIWLRLYEYEAQHIKIIGQSINYVDIINFNQQLLSSHEVNSSLVKNIENSGDSLLFQLDIELNE</sequence>
<accession>A0A2V4DNM4</accession>
<comment type="caution">
    <text evidence="2">The sequence shown here is derived from an EMBL/GenBank/DDBJ whole genome shotgun (WGS) entry which is preliminary data.</text>
</comment>
<keyword evidence="3" id="KW-1185">Reference proteome</keyword>
<organism evidence="2 3">
    <name type="scientific">Gilliamella apis</name>
    <dbReference type="NCBI Taxonomy" id="1970738"/>
    <lineage>
        <taxon>Bacteria</taxon>
        <taxon>Pseudomonadati</taxon>
        <taxon>Pseudomonadota</taxon>
        <taxon>Gammaproteobacteria</taxon>
        <taxon>Orbales</taxon>
        <taxon>Orbaceae</taxon>
        <taxon>Gilliamella</taxon>
    </lineage>
</organism>